<dbReference type="Pfam" id="PF13579">
    <property type="entry name" value="Glyco_trans_4_4"/>
    <property type="match status" value="1"/>
</dbReference>
<dbReference type="PANTHER" id="PTHR45947:SF3">
    <property type="entry name" value="SULFOQUINOVOSYL TRANSFERASE SQD2"/>
    <property type="match status" value="1"/>
</dbReference>
<feature type="domain" description="Glycosyl transferase family 1" evidence="1">
    <location>
        <begin position="273"/>
        <end position="423"/>
    </location>
</feature>
<evidence type="ECO:0000313" key="4">
    <source>
        <dbReference type="Proteomes" id="UP000229612"/>
    </source>
</evidence>
<dbReference type="Gene3D" id="3.40.50.2000">
    <property type="entry name" value="Glycogen Phosphorylase B"/>
    <property type="match status" value="2"/>
</dbReference>
<name>A0A2H0UHV1_9BACT</name>
<sequence>MPEDELSSLNKEKLTLTEEGLLNPAKRAEEVLEQILGTEEALRDHGPEKARMTVADAIAARPVLDQDTGRTKPRVLIVTTNENVLLAGTSIREEFVGLARQLDELHVMCLIARNGKEGFDRAGDNLWFYQVRGKHWWNLPGAAKRAAMEALTWNKVPRPDIIVGIDPFEAGLAARSIARKFGRPVQYHVYTDFFHPDYKEAAPDNNWRIRIAKFLLRRAKSVRTPTNILKETLAGKFKRIGDLAVLPRFYNFTGLLDSKPAFDLHQKFKDFVFIILAFGPLTATSPLHDLFAALNRLLRNPRIGLVVIGDGPARTIFEEKVKILGIEKSVVFQKKIEDQVSHLKTSDLMVELNTDEESETRVLQAAAAGLPLVMRATDLRRDLFKDGTTAFICEPDDILCISEKTSKFINTPVLREQFADFAQDMARERLHEDPEAHFQALALSIESALVSTQQ</sequence>
<feature type="domain" description="Glycosyltransferase subfamily 4-like N-terminal" evidence="2">
    <location>
        <begin position="96"/>
        <end position="247"/>
    </location>
</feature>
<dbReference type="InterPro" id="IPR028098">
    <property type="entry name" value="Glyco_trans_4-like_N"/>
</dbReference>
<dbReference type="InterPro" id="IPR001296">
    <property type="entry name" value="Glyco_trans_1"/>
</dbReference>
<comment type="caution">
    <text evidence="3">The sequence shown here is derived from an EMBL/GenBank/DDBJ whole genome shotgun (WGS) entry which is preliminary data.</text>
</comment>
<proteinExistence type="predicted"/>
<dbReference type="SUPFAM" id="SSF53756">
    <property type="entry name" value="UDP-Glycosyltransferase/glycogen phosphorylase"/>
    <property type="match status" value="1"/>
</dbReference>
<dbReference type="EMBL" id="PFBG01000017">
    <property type="protein sequence ID" value="PIR85950.1"/>
    <property type="molecule type" value="Genomic_DNA"/>
</dbReference>
<organism evidence="3 4">
    <name type="scientific">Candidatus Kaiserbacteria bacterium CG10_big_fil_rev_8_21_14_0_10_44_10</name>
    <dbReference type="NCBI Taxonomy" id="1974606"/>
    <lineage>
        <taxon>Bacteria</taxon>
        <taxon>Candidatus Kaiseribacteriota</taxon>
    </lineage>
</organism>
<evidence type="ECO:0000313" key="3">
    <source>
        <dbReference type="EMBL" id="PIR85950.1"/>
    </source>
</evidence>
<reference evidence="4" key="1">
    <citation type="submission" date="2017-09" db="EMBL/GenBank/DDBJ databases">
        <title>Depth-based differentiation of microbial function through sediment-hosted aquifers and enrichment of novel symbionts in the deep terrestrial subsurface.</title>
        <authorList>
            <person name="Probst A.J."/>
            <person name="Ladd B."/>
            <person name="Jarett J.K."/>
            <person name="Geller-Mcgrath D.E."/>
            <person name="Sieber C.M.K."/>
            <person name="Emerson J.B."/>
            <person name="Anantharaman K."/>
            <person name="Thomas B.C."/>
            <person name="Malmstrom R."/>
            <person name="Stieglmeier M."/>
            <person name="Klingl A."/>
            <person name="Woyke T."/>
            <person name="Ryan C.M."/>
            <person name="Banfield J.F."/>
        </authorList>
    </citation>
    <scope>NUCLEOTIDE SEQUENCE [LARGE SCALE GENOMIC DNA]</scope>
</reference>
<gene>
    <name evidence="3" type="ORF">COU14_01560</name>
</gene>
<protein>
    <recommendedName>
        <fullName evidence="5">Glycosyl transferase family 1 domain-containing protein</fullName>
    </recommendedName>
</protein>
<dbReference type="Proteomes" id="UP000229612">
    <property type="component" value="Unassembled WGS sequence"/>
</dbReference>
<dbReference type="InterPro" id="IPR050194">
    <property type="entry name" value="Glycosyltransferase_grp1"/>
</dbReference>
<evidence type="ECO:0000259" key="1">
    <source>
        <dbReference type="Pfam" id="PF00534"/>
    </source>
</evidence>
<dbReference type="PANTHER" id="PTHR45947">
    <property type="entry name" value="SULFOQUINOVOSYL TRANSFERASE SQD2"/>
    <property type="match status" value="1"/>
</dbReference>
<accession>A0A2H0UHV1</accession>
<evidence type="ECO:0000259" key="2">
    <source>
        <dbReference type="Pfam" id="PF13579"/>
    </source>
</evidence>
<dbReference type="Pfam" id="PF00534">
    <property type="entry name" value="Glycos_transf_1"/>
    <property type="match status" value="1"/>
</dbReference>
<dbReference type="GO" id="GO:0016757">
    <property type="term" value="F:glycosyltransferase activity"/>
    <property type="evidence" value="ECO:0007669"/>
    <property type="project" value="InterPro"/>
</dbReference>
<dbReference type="AlphaFoldDB" id="A0A2H0UHV1"/>
<evidence type="ECO:0008006" key="5">
    <source>
        <dbReference type="Google" id="ProtNLM"/>
    </source>
</evidence>